<evidence type="ECO:0000313" key="3">
    <source>
        <dbReference type="EMBL" id="MCX2818786.1"/>
    </source>
</evidence>
<feature type="transmembrane region" description="Helical" evidence="2">
    <location>
        <begin position="134"/>
        <end position="153"/>
    </location>
</feature>
<feature type="transmembrane region" description="Helical" evidence="2">
    <location>
        <begin position="159"/>
        <end position="178"/>
    </location>
</feature>
<dbReference type="AlphaFoldDB" id="A0A9Q4C468"/>
<reference evidence="3" key="1">
    <citation type="submission" date="2022-09" db="EMBL/GenBank/DDBJ databases">
        <title>Haloadaptaus new haloarchaeum isolated from saline soil.</title>
        <authorList>
            <person name="Duran-Viseras A."/>
            <person name="Sanchez-Porro C."/>
            <person name="Ventosa A."/>
        </authorList>
    </citation>
    <scope>NUCLEOTIDE SEQUENCE</scope>
    <source>
        <strain evidence="3">F3-133</strain>
    </source>
</reference>
<dbReference type="InterPro" id="IPR055946">
    <property type="entry name" value="DUF7524"/>
</dbReference>
<keyword evidence="2" id="KW-0812">Transmembrane</keyword>
<dbReference type="Pfam" id="PF24368">
    <property type="entry name" value="DUF7524"/>
    <property type="match status" value="1"/>
</dbReference>
<comment type="caution">
    <text evidence="3">The sequence shown here is derived from an EMBL/GenBank/DDBJ whole genome shotgun (WGS) entry which is preliminary data.</text>
</comment>
<keyword evidence="2" id="KW-1133">Transmembrane helix</keyword>
<organism evidence="3 4">
    <name type="scientific">Halorutilus salinus</name>
    <dbReference type="NCBI Taxonomy" id="2487751"/>
    <lineage>
        <taxon>Archaea</taxon>
        <taxon>Methanobacteriati</taxon>
        <taxon>Methanobacteriota</taxon>
        <taxon>Stenosarchaea group</taxon>
        <taxon>Halobacteria</taxon>
        <taxon>Halorutilales</taxon>
        <taxon>Halorutilaceae</taxon>
        <taxon>Halorutilus</taxon>
    </lineage>
</organism>
<proteinExistence type="predicted"/>
<keyword evidence="4" id="KW-1185">Reference proteome</keyword>
<keyword evidence="2" id="KW-0472">Membrane</keyword>
<feature type="region of interest" description="Disordered" evidence="1">
    <location>
        <begin position="99"/>
        <end position="124"/>
    </location>
</feature>
<sequence>MTRLLVNLDEEGVRPVSSVLRTTDSFEVKIVNDGSPKHVHLSVKGDAERYVSAEANNVYVEDDETVEVVVGPTPGKVDGELEVTSDYGSDTATVELTVGDESDEETEGSVDIDESLSQPMKPDAGDDEIPRVDVAVVLVLGLAALLSLVFSFVFEGFQVVGVVVAAFAVLGAGFVWFLSRYSDGLRPKD</sequence>
<evidence type="ECO:0000256" key="2">
    <source>
        <dbReference type="SAM" id="Phobius"/>
    </source>
</evidence>
<protein>
    <submittedName>
        <fullName evidence="3">Uncharacterized protein</fullName>
    </submittedName>
</protein>
<name>A0A9Q4C468_9EURY</name>
<gene>
    <name evidence="3" type="ORF">EGH25_05400</name>
</gene>
<dbReference type="EMBL" id="RKLV01000004">
    <property type="protein sequence ID" value="MCX2818786.1"/>
    <property type="molecule type" value="Genomic_DNA"/>
</dbReference>
<dbReference type="RefSeq" id="WP_266086626.1">
    <property type="nucleotide sequence ID" value="NZ_RKLV01000004.1"/>
</dbReference>
<accession>A0A9Q4C468</accession>
<evidence type="ECO:0000313" key="4">
    <source>
        <dbReference type="Proteomes" id="UP001149411"/>
    </source>
</evidence>
<feature type="compositionally biased region" description="Acidic residues" evidence="1">
    <location>
        <begin position="99"/>
        <end position="114"/>
    </location>
</feature>
<evidence type="ECO:0000256" key="1">
    <source>
        <dbReference type="SAM" id="MobiDB-lite"/>
    </source>
</evidence>
<dbReference type="Proteomes" id="UP001149411">
    <property type="component" value="Unassembled WGS sequence"/>
</dbReference>